<dbReference type="Proteomes" id="UP000050956">
    <property type="component" value="Unassembled WGS sequence"/>
</dbReference>
<keyword evidence="6 8" id="KW-0472">Membrane</keyword>
<keyword evidence="4 8" id="KW-0812">Transmembrane</keyword>
<feature type="domain" description="TonB-dependent receptor-like beta-barrel" evidence="11">
    <location>
        <begin position="524"/>
        <end position="903"/>
    </location>
</feature>
<dbReference type="Gene3D" id="2.170.130.10">
    <property type="entry name" value="TonB-dependent receptor, plug domain"/>
    <property type="match status" value="1"/>
</dbReference>
<feature type="chain" id="PRO_5006395943" evidence="10">
    <location>
        <begin position="24"/>
        <end position="943"/>
    </location>
</feature>
<proteinExistence type="inferred from homology"/>
<name>A0A0R0DL86_9GAMM</name>
<dbReference type="PANTHER" id="PTHR47234:SF2">
    <property type="entry name" value="TONB-DEPENDENT RECEPTOR"/>
    <property type="match status" value="1"/>
</dbReference>
<accession>A0A0R0DL86</accession>
<dbReference type="InterPro" id="IPR000531">
    <property type="entry name" value="Beta-barrel_TonB"/>
</dbReference>
<dbReference type="Pfam" id="PF07715">
    <property type="entry name" value="Plug"/>
    <property type="match status" value="1"/>
</dbReference>
<dbReference type="PROSITE" id="PS52016">
    <property type="entry name" value="TONB_DEPENDENT_REC_3"/>
    <property type="match status" value="1"/>
</dbReference>
<dbReference type="AlphaFoldDB" id="A0A0R0DL86"/>
<dbReference type="OrthoDB" id="6276154at2"/>
<dbReference type="Pfam" id="PF00593">
    <property type="entry name" value="TonB_dep_Rec_b-barrel"/>
    <property type="match status" value="1"/>
</dbReference>
<keyword evidence="7 8" id="KW-0998">Cell outer membrane</keyword>
<keyword evidence="3 8" id="KW-1134">Transmembrane beta strand</keyword>
<evidence type="ECO:0000256" key="5">
    <source>
        <dbReference type="ARBA" id="ARBA00023077"/>
    </source>
</evidence>
<dbReference type="SUPFAM" id="SSF56935">
    <property type="entry name" value="Porins"/>
    <property type="match status" value="1"/>
</dbReference>
<evidence type="ECO:0000256" key="4">
    <source>
        <dbReference type="ARBA" id="ARBA00022692"/>
    </source>
</evidence>
<comment type="subcellular location">
    <subcellularLocation>
        <location evidence="1 8">Cell outer membrane</location>
        <topology evidence="1 8">Multi-pass membrane protein</topology>
    </subcellularLocation>
</comment>
<dbReference type="PANTHER" id="PTHR47234">
    <property type="match status" value="1"/>
</dbReference>
<evidence type="ECO:0000256" key="2">
    <source>
        <dbReference type="ARBA" id="ARBA00022448"/>
    </source>
</evidence>
<dbReference type="STRING" id="336566.ABB30_03865"/>
<comment type="similarity">
    <text evidence="8 9">Belongs to the TonB-dependent receptor family.</text>
</comment>
<keyword evidence="10" id="KW-0732">Signal</keyword>
<dbReference type="InterPro" id="IPR012910">
    <property type="entry name" value="Plug_dom"/>
</dbReference>
<keyword evidence="14" id="KW-1185">Reference proteome</keyword>
<dbReference type="Gene3D" id="2.40.170.20">
    <property type="entry name" value="TonB-dependent receptor, beta-barrel domain"/>
    <property type="match status" value="1"/>
</dbReference>
<keyword evidence="13" id="KW-0675">Receptor</keyword>
<dbReference type="RefSeq" id="WP_057636997.1">
    <property type="nucleotide sequence ID" value="NZ_LDJM01000010.1"/>
</dbReference>
<keyword evidence="2 8" id="KW-0813">Transport</keyword>
<protein>
    <submittedName>
        <fullName evidence="13">TonB-dependent receptor</fullName>
    </submittedName>
</protein>
<evidence type="ECO:0000313" key="14">
    <source>
        <dbReference type="Proteomes" id="UP000050956"/>
    </source>
</evidence>
<dbReference type="GO" id="GO:0009279">
    <property type="term" value="C:cell outer membrane"/>
    <property type="evidence" value="ECO:0007669"/>
    <property type="project" value="UniProtKB-SubCell"/>
</dbReference>
<organism evidence="13 14">
    <name type="scientific">Stenotrophomonas ginsengisoli</name>
    <dbReference type="NCBI Taxonomy" id="336566"/>
    <lineage>
        <taxon>Bacteria</taxon>
        <taxon>Pseudomonadati</taxon>
        <taxon>Pseudomonadota</taxon>
        <taxon>Gammaproteobacteria</taxon>
        <taxon>Lysobacterales</taxon>
        <taxon>Lysobacteraceae</taxon>
        <taxon>Stenotrophomonas</taxon>
    </lineage>
</organism>
<evidence type="ECO:0000256" key="3">
    <source>
        <dbReference type="ARBA" id="ARBA00022452"/>
    </source>
</evidence>
<feature type="signal peptide" evidence="10">
    <location>
        <begin position="1"/>
        <end position="23"/>
    </location>
</feature>
<evidence type="ECO:0000256" key="10">
    <source>
        <dbReference type="SAM" id="SignalP"/>
    </source>
</evidence>
<comment type="caution">
    <text evidence="13">The sequence shown here is derived from an EMBL/GenBank/DDBJ whole genome shotgun (WGS) entry which is preliminary data.</text>
</comment>
<dbReference type="PATRIC" id="fig|336566.3.peg.107"/>
<evidence type="ECO:0000256" key="7">
    <source>
        <dbReference type="ARBA" id="ARBA00023237"/>
    </source>
</evidence>
<feature type="domain" description="TonB-dependent receptor plug" evidence="12">
    <location>
        <begin position="48"/>
        <end position="167"/>
    </location>
</feature>
<reference evidence="13 14" key="1">
    <citation type="submission" date="2015-05" db="EMBL/GenBank/DDBJ databases">
        <title>Genome sequencing and analysis of members of genus Stenotrophomonas.</title>
        <authorList>
            <person name="Patil P.P."/>
            <person name="Midha S."/>
            <person name="Patil P.B."/>
        </authorList>
    </citation>
    <scope>NUCLEOTIDE SEQUENCE [LARGE SCALE GENOMIC DNA]</scope>
    <source>
        <strain evidence="13 14">DSM 24757</strain>
    </source>
</reference>
<evidence type="ECO:0000256" key="9">
    <source>
        <dbReference type="RuleBase" id="RU003357"/>
    </source>
</evidence>
<sequence>MTLNKLGMAIAMACMITPVVAHAQQGGEPQTLDKVRVTGSAIKRTDVETALPITVIQKAQIEAQGINSAEQLMMYLNIAGNGSDNLAANGGIVSEEQRGNNGVSGANLRGQGADATLVLLNGRRVASHGLKGRAVDLNAIPFAAIDRVEVLRDGASAMYGTDAIGGVINFITRRDYQGAQVSLNTDTTEAGGGNMYSANLLAGGGDLANDGWNVFGSLSVKSNEILRGTDRDFSNTFQPERGLSPDSRGTPFATVFNQAGGLIGSGLTDPLDGSRQTAINILDIPGGAGCESGGAMMGPYDHRLWGSASSRYACAYDYPSAAIIQQPQKNVDFIGRGTFAFGNGHQAFVELTASRVEVRKAFEPNQISSSTSTSATAFSIDSWYPASGANYDRVYDALAGYFGTAGLNYGAPIAYRWRCVACGPRSIETQTTSWRFLAGLEGQIGSWDYTAGVSRASSDSSSTLVSGYHYMDQLKAVLGSGLIDPFLLPGESQSAAGMAALEAASAAGVKLYGGESILTQIDATFSGELGFSLPGGAVMMATGIDLRREEYKFQGDSRETARAIFNAPFDDANALDKVHRDVKAVFAEFYLPLHDTLDVTLAGRYDHYSGFGATTNPKVSFKWQPIDSLAFRGAYSTGFKVPSFNQLFNGMSEQQYAGLDLADPASCPGGRANETVPGCEMIRPVEIFGGKADLKPEESEQRSLGFVWSPSDRFHLSLDWWEIERLETIRAAARDVLIDNYDQFTANWIRDASGQVVAIDRRYINSGGTLTSGIELDSSLRGELAGGTWQLGFNGSYIDTFKTKGLASLPWSDDLVGDYVRYYNLPIKWKHTLGFTWSRGDWAHTLTQVYRHSYKDEQPISVANGTYVPSAWNPEVDSYTVYNYSVSWTGIDQLKVTAGIRNLLDTDPPFTAHQNDYAAGAAWETRIADPRGRSWLLALQYDF</sequence>
<dbReference type="EMBL" id="LDJM01000010">
    <property type="protein sequence ID" value="KRG78451.1"/>
    <property type="molecule type" value="Genomic_DNA"/>
</dbReference>
<evidence type="ECO:0000256" key="6">
    <source>
        <dbReference type="ARBA" id="ARBA00023136"/>
    </source>
</evidence>
<evidence type="ECO:0000313" key="13">
    <source>
        <dbReference type="EMBL" id="KRG78451.1"/>
    </source>
</evidence>
<evidence type="ECO:0000256" key="1">
    <source>
        <dbReference type="ARBA" id="ARBA00004571"/>
    </source>
</evidence>
<dbReference type="InterPro" id="IPR036942">
    <property type="entry name" value="Beta-barrel_TonB_sf"/>
</dbReference>
<evidence type="ECO:0000259" key="12">
    <source>
        <dbReference type="Pfam" id="PF07715"/>
    </source>
</evidence>
<dbReference type="InterPro" id="IPR039426">
    <property type="entry name" value="TonB-dep_rcpt-like"/>
</dbReference>
<evidence type="ECO:0000256" key="8">
    <source>
        <dbReference type="PROSITE-ProRule" id="PRU01360"/>
    </source>
</evidence>
<dbReference type="InterPro" id="IPR037066">
    <property type="entry name" value="Plug_dom_sf"/>
</dbReference>
<evidence type="ECO:0000259" key="11">
    <source>
        <dbReference type="Pfam" id="PF00593"/>
    </source>
</evidence>
<keyword evidence="5 9" id="KW-0798">TonB box</keyword>
<gene>
    <name evidence="13" type="ORF">ABB30_03865</name>
</gene>